<feature type="transmembrane region" description="Helical" evidence="1">
    <location>
        <begin position="84"/>
        <end position="102"/>
    </location>
</feature>
<dbReference type="RefSeq" id="WP_112884800.1">
    <property type="nucleotide sequence ID" value="NZ_QLUW01000005.1"/>
</dbReference>
<keyword evidence="1" id="KW-0472">Membrane</keyword>
<feature type="transmembrane region" description="Helical" evidence="1">
    <location>
        <begin position="263"/>
        <end position="281"/>
    </location>
</feature>
<organism evidence="2 3">
    <name type="scientific">Paenibacillus montanisoli</name>
    <dbReference type="NCBI Taxonomy" id="2081970"/>
    <lineage>
        <taxon>Bacteria</taxon>
        <taxon>Bacillati</taxon>
        <taxon>Bacillota</taxon>
        <taxon>Bacilli</taxon>
        <taxon>Bacillales</taxon>
        <taxon>Paenibacillaceae</taxon>
        <taxon>Paenibacillus</taxon>
    </lineage>
</organism>
<feature type="transmembrane region" description="Helical" evidence="1">
    <location>
        <begin position="108"/>
        <end position="127"/>
    </location>
</feature>
<dbReference type="AlphaFoldDB" id="A0A328TY11"/>
<keyword evidence="1" id="KW-0812">Transmembrane</keyword>
<dbReference type="OrthoDB" id="2514218at2"/>
<feature type="transmembrane region" description="Helical" evidence="1">
    <location>
        <begin position="27"/>
        <end position="45"/>
    </location>
</feature>
<evidence type="ECO:0008006" key="4">
    <source>
        <dbReference type="Google" id="ProtNLM"/>
    </source>
</evidence>
<gene>
    <name evidence="2" type="ORF">DL346_23330</name>
</gene>
<feature type="transmembrane region" description="Helical" evidence="1">
    <location>
        <begin position="51"/>
        <end position="72"/>
    </location>
</feature>
<feature type="transmembrane region" description="Helical" evidence="1">
    <location>
        <begin position="382"/>
        <end position="411"/>
    </location>
</feature>
<feature type="transmembrane region" description="Helical" evidence="1">
    <location>
        <begin position="222"/>
        <end position="251"/>
    </location>
</feature>
<evidence type="ECO:0000313" key="3">
    <source>
        <dbReference type="Proteomes" id="UP000249260"/>
    </source>
</evidence>
<keyword evidence="3" id="KW-1185">Reference proteome</keyword>
<feature type="transmembrane region" description="Helical" evidence="1">
    <location>
        <begin position="351"/>
        <end position="370"/>
    </location>
</feature>
<accession>A0A328TY11</accession>
<proteinExistence type="predicted"/>
<sequence>MQRHISSYLTGFNIRTDIEDSKQKESFSSYIIIFLLLYITSSYYLNVSNVVPGIVSVLLLLFSVIIGIFLNAKDFKLNFSLERLFLLFFLLIVALISAFIYQDGIYNHVIILAAVISGYLFTLSYSFNRFVKIYTNLMYFISIFSLVVFLIVSLYPSILYFAPIVGQRVGVNVHNLFFSVALPGAEFNRNYGFFWEPGAFEVYLNMALMFELFLTTKVRRKYIIIFIATIATTFSTTGYFALVPIIIAYILKDKNYLLKNLRIFKYIALLIIVVPLMFKLMPEDYSRLLFGKLNGVFTESGSTHFSTSVRINAVVYPFYEFIKSPFIGIGYEKYLSMAAEKLYTMPTCTPINWFTLFGVLWGIPCNYYYLKNSFRYKCGTFSKILLAIAMLIIIFSEDFIRIAFIYVLVFYGVDSVKFTNKVEN</sequence>
<comment type="caution">
    <text evidence="2">The sequence shown here is derived from an EMBL/GenBank/DDBJ whole genome shotgun (WGS) entry which is preliminary data.</text>
</comment>
<name>A0A328TY11_9BACL</name>
<evidence type="ECO:0000256" key="1">
    <source>
        <dbReference type="SAM" id="Phobius"/>
    </source>
</evidence>
<keyword evidence="1" id="KW-1133">Transmembrane helix</keyword>
<reference evidence="2 3" key="1">
    <citation type="submission" date="2018-06" db="EMBL/GenBank/DDBJ databases">
        <title>Paenibacillus montanisoli sp. nov., isolated from mountain area soil.</title>
        <authorList>
            <person name="Wu M."/>
        </authorList>
    </citation>
    <scope>NUCLEOTIDE SEQUENCE [LARGE SCALE GENOMIC DNA]</scope>
    <source>
        <strain evidence="2 3">RA17</strain>
    </source>
</reference>
<dbReference type="EMBL" id="QLUW01000005">
    <property type="protein sequence ID" value="RAP74011.1"/>
    <property type="molecule type" value="Genomic_DNA"/>
</dbReference>
<evidence type="ECO:0000313" key="2">
    <source>
        <dbReference type="EMBL" id="RAP74011.1"/>
    </source>
</evidence>
<protein>
    <recommendedName>
        <fullName evidence="4">Oligosaccharide repeat unit polymerase</fullName>
    </recommendedName>
</protein>
<dbReference type="Proteomes" id="UP000249260">
    <property type="component" value="Unassembled WGS sequence"/>
</dbReference>
<feature type="transmembrane region" description="Helical" evidence="1">
    <location>
        <begin position="139"/>
        <end position="162"/>
    </location>
</feature>